<evidence type="ECO:0000313" key="2">
    <source>
        <dbReference type="EMBL" id="CAH1436478.1"/>
    </source>
</evidence>
<evidence type="ECO:0000313" key="3">
    <source>
        <dbReference type="Proteomes" id="UP001157418"/>
    </source>
</evidence>
<evidence type="ECO:0000256" key="1">
    <source>
        <dbReference type="SAM" id="Phobius"/>
    </source>
</evidence>
<keyword evidence="1" id="KW-0812">Transmembrane</keyword>
<keyword evidence="3" id="KW-1185">Reference proteome</keyword>
<keyword evidence="1" id="KW-1133">Transmembrane helix</keyword>
<reference evidence="2 3" key="1">
    <citation type="submission" date="2022-01" db="EMBL/GenBank/DDBJ databases">
        <authorList>
            <person name="Xiong W."/>
            <person name="Schranz E."/>
        </authorList>
    </citation>
    <scope>NUCLEOTIDE SEQUENCE [LARGE SCALE GENOMIC DNA]</scope>
</reference>
<keyword evidence="1" id="KW-0472">Membrane</keyword>
<sequence>MCSCPIIKLTPEATLSQQQDAGIHDVLKNVRHYNCLFAGGACIFILVFLGALYTLSPFDFLPRCSKTFPWQVPMVPSKRAFSRTLLIVQGDASQDHSSTL</sequence>
<evidence type="ECO:0008006" key="4">
    <source>
        <dbReference type="Google" id="ProtNLM"/>
    </source>
</evidence>
<dbReference type="EMBL" id="CAKMRJ010004445">
    <property type="protein sequence ID" value="CAH1436478.1"/>
    <property type="molecule type" value="Genomic_DNA"/>
</dbReference>
<dbReference type="InterPro" id="IPR038896">
    <property type="entry name" value="RNF170"/>
</dbReference>
<dbReference type="PANTHER" id="PTHR22894">
    <property type="entry name" value="RING-TYPE DOMAIN-CONTAINING PROTEIN"/>
    <property type="match status" value="1"/>
</dbReference>
<dbReference type="Proteomes" id="UP001157418">
    <property type="component" value="Unassembled WGS sequence"/>
</dbReference>
<proteinExistence type="predicted"/>
<dbReference type="PANTHER" id="PTHR22894:SF4">
    <property type="entry name" value="E3 UBIQUITIN-PROTEIN LIGASE RNF170-LIKE ISOFORM X1"/>
    <property type="match status" value="1"/>
</dbReference>
<accession>A0AAU9NF20</accession>
<dbReference type="GO" id="GO:0061630">
    <property type="term" value="F:ubiquitin protein ligase activity"/>
    <property type="evidence" value="ECO:0007669"/>
    <property type="project" value="InterPro"/>
</dbReference>
<protein>
    <recommendedName>
        <fullName evidence="4">PRA1 family protein</fullName>
    </recommendedName>
</protein>
<organism evidence="2 3">
    <name type="scientific">Lactuca virosa</name>
    <dbReference type="NCBI Taxonomy" id="75947"/>
    <lineage>
        <taxon>Eukaryota</taxon>
        <taxon>Viridiplantae</taxon>
        <taxon>Streptophyta</taxon>
        <taxon>Embryophyta</taxon>
        <taxon>Tracheophyta</taxon>
        <taxon>Spermatophyta</taxon>
        <taxon>Magnoliopsida</taxon>
        <taxon>eudicotyledons</taxon>
        <taxon>Gunneridae</taxon>
        <taxon>Pentapetalae</taxon>
        <taxon>asterids</taxon>
        <taxon>campanulids</taxon>
        <taxon>Asterales</taxon>
        <taxon>Asteraceae</taxon>
        <taxon>Cichorioideae</taxon>
        <taxon>Cichorieae</taxon>
        <taxon>Lactucinae</taxon>
        <taxon>Lactuca</taxon>
    </lineage>
</organism>
<dbReference type="AlphaFoldDB" id="A0AAU9NF20"/>
<gene>
    <name evidence="2" type="ORF">LVIROSA_LOCUS22850</name>
</gene>
<name>A0AAU9NF20_9ASTR</name>
<comment type="caution">
    <text evidence="2">The sequence shown here is derived from an EMBL/GenBank/DDBJ whole genome shotgun (WGS) entry which is preliminary data.</text>
</comment>
<feature type="transmembrane region" description="Helical" evidence="1">
    <location>
        <begin position="36"/>
        <end position="56"/>
    </location>
</feature>